<accession>A0A2A4Z459</accession>
<reference key="1">
    <citation type="submission" date="2017-08" db="EMBL/GenBank/DDBJ databases">
        <title>A dynamic microbial community with high functional redundancy inhabits the cold, oxic subseafloor aquifer.</title>
        <authorList>
            <person name="Tully B.J."/>
            <person name="Wheat C.G."/>
            <person name="Glazer B.T."/>
            <person name="Huber J.A."/>
        </authorList>
    </citation>
    <scope>NUCLEOTIDE SEQUENCE [LARGE SCALE GENOMIC DNA]</scope>
</reference>
<dbReference type="Pfam" id="PF10029">
    <property type="entry name" value="DUF2271"/>
    <property type="match status" value="1"/>
</dbReference>
<keyword evidence="1" id="KW-0969">Cilium</keyword>
<proteinExistence type="predicted"/>
<dbReference type="InterPro" id="IPR014469">
    <property type="entry name" value="DUF2271"/>
</dbReference>
<keyword evidence="1" id="KW-0282">Flagellum</keyword>
<sequence length="176" mass="19850">MNKTKNLSFATPGQKPGMGKLFVSAAVATASFLPMANVAEAKTITAMVQLINYSGDKAYFSMYLVNPKGRYEKTLYVSGTEQRWYEEGLPRWWKYKVRAEENVDGITGASTGNGDRLITQIEIDDEMIDAGYKIRVATSVEDIANTPKDVEFELTTENIRKKLAGNTYVRYVRYKF</sequence>
<dbReference type="AlphaFoldDB" id="A0A2A4Z459"/>
<reference evidence="1" key="2">
    <citation type="journal article" date="2018" name="ISME J.">
        <title>A dynamic microbial community with high functional redundancy inhabits the cold, oxic subseafloor aquifer.</title>
        <authorList>
            <person name="Tully B.J."/>
            <person name="Wheat C.G."/>
            <person name="Glazer B.T."/>
            <person name="Huber J.A."/>
        </authorList>
    </citation>
    <scope>NUCLEOTIDE SEQUENCE</scope>
    <source>
        <strain evidence="1">NORP83</strain>
    </source>
</reference>
<dbReference type="EMBL" id="NVUS01000006">
    <property type="protein sequence ID" value="PCJ01827.1"/>
    <property type="molecule type" value="Genomic_DNA"/>
</dbReference>
<keyword evidence="1" id="KW-0966">Cell projection</keyword>
<evidence type="ECO:0000313" key="1">
    <source>
        <dbReference type="EMBL" id="PCJ01827.1"/>
    </source>
</evidence>
<protein>
    <submittedName>
        <fullName evidence="1">Flagellin biosynthesis protein FlgD</fullName>
    </submittedName>
</protein>
<gene>
    <name evidence="1" type="ORF">COB13_06510</name>
</gene>
<comment type="caution">
    <text evidence="1">The sequence shown here is derived from an EMBL/GenBank/DDBJ whole genome shotgun (WGS) entry which is preliminary data.</text>
</comment>
<organism evidence="1">
    <name type="scientific">OCS116 cluster bacterium</name>
    <dbReference type="NCBI Taxonomy" id="2030921"/>
    <lineage>
        <taxon>Bacteria</taxon>
        <taxon>Pseudomonadati</taxon>
        <taxon>Pseudomonadota</taxon>
        <taxon>Alphaproteobacteria</taxon>
        <taxon>OCS116 cluster</taxon>
    </lineage>
</organism>
<name>A0A2A4Z459_9PROT</name>